<dbReference type="InterPro" id="IPR009081">
    <property type="entry name" value="PP-bd_ACP"/>
</dbReference>
<dbReference type="Pfam" id="PF00550">
    <property type="entry name" value="PP-binding"/>
    <property type="match status" value="1"/>
</dbReference>
<proteinExistence type="predicted"/>
<feature type="domain" description="Carrier" evidence="9">
    <location>
        <begin position="2137"/>
        <end position="2222"/>
    </location>
</feature>
<protein>
    <submittedName>
        <fullName evidence="12">Polyketide synthase</fullName>
    </submittedName>
</protein>
<dbReference type="InterPro" id="IPR042104">
    <property type="entry name" value="PKS_dehydratase_sf"/>
</dbReference>
<dbReference type="Gene3D" id="3.30.70.250">
    <property type="entry name" value="Malonyl-CoA ACP transacylase, ACP-binding"/>
    <property type="match status" value="1"/>
</dbReference>
<dbReference type="Pfam" id="PF08659">
    <property type="entry name" value="KR"/>
    <property type="match status" value="1"/>
</dbReference>
<name>A0A167BCW9_COLIC</name>
<dbReference type="InterPro" id="IPR032821">
    <property type="entry name" value="PKS_assoc"/>
</dbReference>
<dbReference type="PROSITE" id="PS52019">
    <property type="entry name" value="PKS_MFAS_DH"/>
    <property type="match status" value="1"/>
</dbReference>
<feature type="compositionally biased region" description="Polar residues" evidence="8">
    <location>
        <begin position="2100"/>
        <end position="2118"/>
    </location>
</feature>
<dbReference type="Proteomes" id="UP000076584">
    <property type="component" value="Unassembled WGS sequence"/>
</dbReference>
<dbReference type="GO" id="GO:0044550">
    <property type="term" value="P:secondary metabolite biosynthetic process"/>
    <property type="evidence" value="ECO:0007669"/>
    <property type="project" value="TreeGrafter"/>
</dbReference>
<dbReference type="GO" id="GO:0031177">
    <property type="term" value="F:phosphopantetheine binding"/>
    <property type="evidence" value="ECO:0007669"/>
    <property type="project" value="InterPro"/>
</dbReference>
<dbReference type="SUPFAM" id="SSF47336">
    <property type="entry name" value="ACP-like"/>
    <property type="match status" value="1"/>
</dbReference>
<dbReference type="Pfam" id="PF02801">
    <property type="entry name" value="Ketoacyl-synt_C"/>
    <property type="match status" value="1"/>
</dbReference>
<dbReference type="Gene3D" id="1.10.1200.10">
    <property type="entry name" value="ACP-like"/>
    <property type="match status" value="1"/>
</dbReference>
<dbReference type="InterPro" id="IPR049551">
    <property type="entry name" value="PKS_DH_C"/>
</dbReference>
<dbReference type="InterPro" id="IPR020841">
    <property type="entry name" value="PKS_Beta-ketoAc_synthase_dom"/>
</dbReference>
<dbReference type="OrthoDB" id="329835at2759"/>
<dbReference type="GO" id="GO:0032259">
    <property type="term" value="P:methylation"/>
    <property type="evidence" value="ECO:0007669"/>
    <property type="project" value="UniProtKB-KW"/>
</dbReference>
<dbReference type="InterPro" id="IPR006162">
    <property type="entry name" value="Ppantetheine_attach_site"/>
</dbReference>
<keyword evidence="4" id="KW-0808">Transferase</keyword>
<dbReference type="InterPro" id="IPR014030">
    <property type="entry name" value="Ketoacyl_synth_N"/>
</dbReference>
<keyword evidence="6" id="KW-0511">Multifunctional enzyme</keyword>
<dbReference type="STRING" id="1573173.A0A167BCW9"/>
<dbReference type="EMBL" id="LFIW01001738">
    <property type="protein sequence ID" value="KZL81170.1"/>
    <property type="molecule type" value="Genomic_DNA"/>
</dbReference>
<dbReference type="InterPro" id="IPR036736">
    <property type="entry name" value="ACP-like_sf"/>
</dbReference>
<dbReference type="CDD" id="cd00833">
    <property type="entry name" value="PKS"/>
    <property type="match status" value="1"/>
</dbReference>
<evidence type="ECO:0000259" key="10">
    <source>
        <dbReference type="PROSITE" id="PS52004"/>
    </source>
</evidence>
<feature type="region of interest" description="Disordered" evidence="8">
    <location>
        <begin position="2099"/>
        <end position="2118"/>
    </location>
</feature>
<keyword evidence="13" id="KW-1185">Reference proteome</keyword>
<comment type="caution">
    <text evidence="12">The sequence shown here is derived from an EMBL/GenBank/DDBJ whole genome shotgun (WGS) entry which is preliminary data.</text>
</comment>
<dbReference type="SMART" id="SM00822">
    <property type="entry name" value="PKS_KR"/>
    <property type="match status" value="1"/>
</dbReference>
<dbReference type="PANTHER" id="PTHR43775">
    <property type="entry name" value="FATTY ACID SYNTHASE"/>
    <property type="match status" value="1"/>
</dbReference>
<dbReference type="InterPro" id="IPR020807">
    <property type="entry name" value="PKS_DH"/>
</dbReference>
<dbReference type="GO" id="GO:0016491">
    <property type="term" value="F:oxidoreductase activity"/>
    <property type="evidence" value="ECO:0007669"/>
    <property type="project" value="UniProtKB-KW"/>
</dbReference>
<dbReference type="SMART" id="SM00823">
    <property type="entry name" value="PKS_PP"/>
    <property type="match status" value="1"/>
</dbReference>
<dbReference type="SUPFAM" id="SSF53901">
    <property type="entry name" value="Thiolase-like"/>
    <property type="match status" value="1"/>
</dbReference>
<feature type="domain" description="PKS/mFAS DH" evidence="11">
    <location>
        <begin position="1054"/>
        <end position="1371"/>
    </location>
</feature>
<evidence type="ECO:0000256" key="1">
    <source>
        <dbReference type="ARBA" id="ARBA00022450"/>
    </source>
</evidence>
<keyword evidence="3" id="KW-0489">Methyltransferase</keyword>
<organism evidence="12 13">
    <name type="scientific">Colletotrichum incanum</name>
    <name type="common">Soybean anthracnose fungus</name>
    <dbReference type="NCBI Taxonomy" id="1573173"/>
    <lineage>
        <taxon>Eukaryota</taxon>
        <taxon>Fungi</taxon>
        <taxon>Dikarya</taxon>
        <taxon>Ascomycota</taxon>
        <taxon>Pezizomycotina</taxon>
        <taxon>Sordariomycetes</taxon>
        <taxon>Hypocreomycetidae</taxon>
        <taxon>Glomerellales</taxon>
        <taxon>Glomerellaceae</taxon>
        <taxon>Colletotrichum</taxon>
        <taxon>Colletotrichum spaethianum species complex</taxon>
    </lineage>
</organism>
<feature type="active site" description="Proton acceptor; for dehydratase activity" evidence="7">
    <location>
        <position position="1086"/>
    </location>
</feature>
<evidence type="ECO:0000259" key="9">
    <source>
        <dbReference type="PROSITE" id="PS50075"/>
    </source>
</evidence>
<evidence type="ECO:0000256" key="3">
    <source>
        <dbReference type="ARBA" id="ARBA00022603"/>
    </source>
</evidence>
<dbReference type="Pfam" id="PF16197">
    <property type="entry name" value="KAsynt_C_assoc"/>
    <property type="match status" value="1"/>
</dbReference>
<evidence type="ECO:0000256" key="7">
    <source>
        <dbReference type="PROSITE-ProRule" id="PRU01363"/>
    </source>
</evidence>
<dbReference type="SMART" id="SM00827">
    <property type="entry name" value="PKS_AT"/>
    <property type="match status" value="1"/>
</dbReference>
<dbReference type="SMART" id="SM00825">
    <property type="entry name" value="PKS_KS"/>
    <property type="match status" value="1"/>
</dbReference>
<dbReference type="InterPro" id="IPR016036">
    <property type="entry name" value="Malonyl_transacylase_ACP-bd"/>
</dbReference>
<keyword evidence="1" id="KW-0596">Phosphopantetheine</keyword>
<feature type="region of interest" description="C-terminal hotdog fold" evidence="7">
    <location>
        <begin position="1212"/>
        <end position="1371"/>
    </location>
</feature>
<feature type="domain" description="Ketosynthase family 3 (KS3)" evidence="10">
    <location>
        <begin position="24"/>
        <end position="447"/>
    </location>
</feature>
<dbReference type="GO" id="GO:0006633">
    <property type="term" value="P:fatty acid biosynthetic process"/>
    <property type="evidence" value="ECO:0007669"/>
    <property type="project" value="TreeGrafter"/>
</dbReference>
<gene>
    <name evidence="12" type="ORF">CI238_11643</name>
</gene>
<dbReference type="Gene3D" id="3.40.50.720">
    <property type="entry name" value="NAD(P)-binding Rossmann-like Domain"/>
    <property type="match status" value="1"/>
</dbReference>
<dbReference type="InterPro" id="IPR001227">
    <property type="entry name" value="Ac_transferase_dom_sf"/>
</dbReference>
<dbReference type="Pfam" id="PF00698">
    <property type="entry name" value="Acyl_transf_1"/>
    <property type="match status" value="1"/>
</dbReference>
<dbReference type="Pfam" id="PF14765">
    <property type="entry name" value="PS-DH"/>
    <property type="match status" value="1"/>
</dbReference>
<keyword evidence="5" id="KW-0560">Oxidoreductase</keyword>
<dbReference type="InterPro" id="IPR050091">
    <property type="entry name" value="PKS_NRPS_Biosynth_Enz"/>
</dbReference>
<dbReference type="GO" id="GO:0004312">
    <property type="term" value="F:fatty acid synthase activity"/>
    <property type="evidence" value="ECO:0007669"/>
    <property type="project" value="TreeGrafter"/>
</dbReference>
<sequence>MHYSSTLASFQQAGRVYSEEDGEKDPIVICGMAARLPGGVSNTQDFWNLLVDGKSGLAPISGDRWQLEGFYSSTTRGGTIQNQECYLLNHIDLTRFDASHFTCGRKEIESMDPMQRQLLEITRECLDNAGETGWAGRRIGCFVGSFTSDWQDDLSMDPHHTGLYRGSGHLDFLQPNRISYEYGWTGPSMLIRTGCSSSLVALHQAAEAVRHGACTSAMALGVNLITSPGMSVNFTNAGLLSPSGKCKTFDLLADGYGRGEAVNAVYVKRLSDALRDRSVVHAIIRASGTNNDGRAKGGIMCPDAGAQETLIRETYARAGISDADYSKTAFFECHGTGTATGDPLEVAAVANIWKEHGGILIGAVKPNVGHSEGAAGLTSVIKAVLALKHKIIPPNIYLDTLNPKIPWKAANLRVPMKPTPWPQDRAERVSVNSFGVSGSNAHVSIKPILLCNPVDMLIITVPCSQMVLESYQSWLEQQGKNAADYTAPDYPLDFESVRVSSDSVLGVSLSLENNSNSRNNAPLCAVEGQPRLLLFSATHVESLKRGIDQHREYLDSGRPSVGRSSLLENLAYTLAHHREHLNCRGYAIADDKGAFDVSSFRRLHHNYKTSVKHRTVFVYTGQGVQWAGMGQALLKQNMKDGRYYGVFADSIRKLDRWLQAVPAPYRPDWTIEQELLKDTASSLVAKRGYSQPCATAVQIALTDLLASLGISPDAVVAHSLGEAAAAYASGALSAGAAIAVAFFRGWLLARHHHDKCPATTCDENHKDNNSSRKQIMSPMAVISLDSHELTPFLLPGVVVACENSHKSTTISGDPAAIQHCIDQAQRRHPDVKATMLEVDTAYHSPTLGPLAKAYQKLLEGVLGHNPLDMPRAPLIPHFSSVTGAVITGNEFGPRYWRDSFLHPVLFSQAMKAVMTSSLSSSSGHETATATITTDQQSTLLIEVGAHPALRHPIQENLQRHARPLSAAPQQQYDYMSTLRRGEDSEVSLLRLVGEFFNRGLAVDLAPILPAAVEAGVRSPSLLSDLPTYAWHYDASYSNEPRNASRFKHKRFVRHELLGDRVLEGNDLEPTWRNMLDTGEMPWLQDHIVDKGVLFPAAGFVAIAGCAVRQVTTSIKRGTSTPGYMVRDMSITAALPLALDVKTEMMTRLIMGGDGDKDSDGHIWHEFRIMSCSANGKHWTSHARGFVRPADEEDATAAPITTAQRPSCFSSLPRKVASQNWYNAVKESISIEWGPAFQLMENITADPLRKEAAATVYDCEDYDGTQYVAHPTLIDQLLQINLVAITNGLTRELDRTLLPTTIGRLCVLGEQDLRMHIFGSVGESRKDVTPHDSKSTAKAVIFANHDDGGARPTAFVDQLGFTVLPISRPEDVPIGSYFAWDKDVTMLDMDEGFSNTDLNGHVDVGVGDGVNDVTGMNQDLTCSSSSPSNAQKPRAVSTYVHWLLGLLGWKMPDCRILEIGLGDDAVTRTHLDAINPGPLSRFYAQYLYACVGNESKLEHVRQAMEDLVSKASNDFYIGGVETISECGASTIDVALIAAEALLSDDHADDDLFLELMESLRDVMTTRGRLVVYTTIEEPGQTTNRAATLYRALEWLGQLGFVAQVQRPSEGVAMAKLASVPSSVQDAAVSTITDTVLLARDSLAGRKMAEQVKYYFEKKGCARVQVLEGQTTVPPAEHAGQVVISLLDLSHGKENDDYNVGTVYKLDQTTFRPFVNSLVGFTGSLIWAVPLAHTPNCSQPLAAMMQGTARTIRLEHRTDITMVEVDDESTAVAGALSSALWKISCGLGQRARTSLDPDYDYAVIKGSVQVPRMHWFSIPRQTMPGSVPTFRDDVSYLLVGGMGGLGRSVSTWMLSHGAKSLVFLSPSAGNERHEPFLKELEAFPGSLITTVSGDVSRQEDVQDAIEKAPRPIGGVMQLSLILRDNATKDMSFDEWHSVIKPRVDGTINLDRALFEKRCALDFFVIFGSGVCHTGFFGQANYGATNTFLNAFVSYRHKRGLPASIVDIGAVKDVGYVADRRDTVLQTFATAGFYLLREQEVLDSVALSIANSGAVCGTSPLTHFCVGGLSTKPLADPTNRVTWKRDVRFGAGHYLKSHRIVKSSDNNHTRQNSNGSGTTAGYSDAQGGAARFLKLAKSSDPSQLREPSNVAALASFIASGMSSLMLVVAEDISLSADLGSVGLDSIVAIELLDWLHQQLHVALGSAELLACASLMHLAEKIADELCKSL</sequence>
<dbReference type="InterPro" id="IPR057326">
    <property type="entry name" value="KR_dom"/>
</dbReference>
<dbReference type="Gene3D" id="3.10.129.110">
    <property type="entry name" value="Polyketide synthase dehydratase"/>
    <property type="match status" value="1"/>
</dbReference>
<feature type="region of interest" description="N-terminal hotdog fold" evidence="7">
    <location>
        <begin position="1054"/>
        <end position="1193"/>
    </location>
</feature>
<evidence type="ECO:0000256" key="6">
    <source>
        <dbReference type="ARBA" id="ARBA00023268"/>
    </source>
</evidence>
<dbReference type="PROSITE" id="PS50075">
    <property type="entry name" value="CARRIER"/>
    <property type="match status" value="1"/>
</dbReference>
<dbReference type="InterPro" id="IPR013968">
    <property type="entry name" value="PKS_KR"/>
</dbReference>
<dbReference type="Gene3D" id="3.40.47.10">
    <property type="match status" value="1"/>
</dbReference>
<feature type="active site" description="Proton donor; for dehydratase activity" evidence="7">
    <location>
        <position position="1274"/>
    </location>
</feature>
<dbReference type="InterPro" id="IPR014031">
    <property type="entry name" value="Ketoacyl_synth_C"/>
</dbReference>
<dbReference type="SMART" id="SM00826">
    <property type="entry name" value="PKS_DH"/>
    <property type="match status" value="1"/>
</dbReference>
<dbReference type="SUPFAM" id="SSF52151">
    <property type="entry name" value="FabD/lysophospholipase-like"/>
    <property type="match status" value="1"/>
</dbReference>
<dbReference type="Gene3D" id="3.40.366.10">
    <property type="entry name" value="Malonyl-Coenzyme A Acyl Carrier Protein, domain 2"/>
    <property type="match status" value="1"/>
</dbReference>
<dbReference type="Pfam" id="PF00109">
    <property type="entry name" value="ketoacyl-synt"/>
    <property type="match status" value="1"/>
</dbReference>
<dbReference type="GO" id="GO:0008168">
    <property type="term" value="F:methyltransferase activity"/>
    <property type="evidence" value="ECO:0007669"/>
    <property type="project" value="UniProtKB-KW"/>
</dbReference>
<evidence type="ECO:0000256" key="4">
    <source>
        <dbReference type="ARBA" id="ARBA00022679"/>
    </source>
</evidence>
<evidence type="ECO:0000259" key="11">
    <source>
        <dbReference type="PROSITE" id="PS52019"/>
    </source>
</evidence>
<dbReference type="InterPro" id="IPR049900">
    <property type="entry name" value="PKS_mFAS_DH"/>
</dbReference>
<evidence type="ECO:0000313" key="12">
    <source>
        <dbReference type="EMBL" id="KZL81170.1"/>
    </source>
</evidence>
<accession>A0A167BCW9</accession>
<evidence type="ECO:0000313" key="13">
    <source>
        <dbReference type="Proteomes" id="UP000076584"/>
    </source>
</evidence>
<dbReference type="PROSITE" id="PS52004">
    <property type="entry name" value="KS3_2"/>
    <property type="match status" value="1"/>
</dbReference>
<dbReference type="PROSITE" id="PS00012">
    <property type="entry name" value="PHOSPHOPANTETHEINE"/>
    <property type="match status" value="1"/>
</dbReference>
<dbReference type="InterPro" id="IPR016035">
    <property type="entry name" value="Acyl_Trfase/lysoPLipase"/>
</dbReference>
<dbReference type="SUPFAM" id="SSF55048">
    <property type="entry name" value="Probable ACP-binding domain of malonyl-CoA ACP transacylase"/>
    <property type="match status" value="1"/>
</dbReference>
<dbReference type="InterPro" id="IPR036291">
    <property type="entry name" value="NAD(P)-bd_dom_sf"/>
</dbReference>
<dbReference type="PANTHER" id="PTHR43775:SF49">
    <property type="entry name" value="SYNTHASE, PUTATIVE (JCVI)-RELATED"/>
    <property type="match status" value="1"/>
</dbReference>
<dbReference type="SUPFAM" id="SSF51735">
    <property type="entry name" value="NAD(P)-binding Rossmann-fold domains"/>
    <property type="match status" value="1"/>
</dbReference>
<keyword evidence="2" id="KW-0597">Phosphoprotein</keyword>
<evidence type="ECO:0000256" key="5">
    <source>
        <dbReference type="ARBA" id="ARBA00023002"/>
    </source>
</evidence>
<dbReference type="InterPro" id="IPR014043">
    <property type="entry name" value="Acyl_transferase_dom"/>
</dbReference>
<reference evidence="12 13" key="1">
    <citation type="submission" date="2015-06" db="EMBL/GenBank/DDBJ databases">
        <title>Survival trade-offs in plant roots during colonization by closely related pathogenic and mutualistic fungi.</title>
        <authorList>
            <person name="Hacquard S."/>
            <person name="Kracher B."/>
            <person name="Hiruma K."/>
            <person name="Weinman A."/>
            <person name="Muench P."/>
            <person name="Garrido Oter R."/>
            <person name="Ver Loren van Themaat E."/>
            <person name="Dallerey J.-F."/>
            <person name="Damm U."/>
            <person name="Henrissat B."/>
            <person name="Lespinet O."/>
            <person name="Thon M."/>
            <person name="Kemen E."/>
            <person name="McHardy A.C."/>
            <person name="Schulze-Lefert P."/>
            <person name="O'Connell R.J."/>
        </authorList>
    </citation>
    <scope>NUCLEOTIDE SEQUENCE [LARGE SCALE GENOMIC DNA]</scope>
    <source>
        <strain evidence="12 13">MAFF 238704</strain>
    </source>
</reference>
<dbReference type="Pfam" id="PF21089">
    <property type="entry name" value="PKS_DH_N"/>
    <property type="match status" value="1"/>
</dbReference>
<dbReference type="InterPro" id="IPR020806">
    <property type="entry name" value="PKS_PP-bd"/>
</dbReference>
<dbReference type="InterPro" id="IPR016039">
    <property type="entry name" value="Thiolase-like"/>
</dbReference>
<evidence type="ECO:0000256" key="2">
    <source>
        <dbReference type="ARBA" id="ARBA00022553"/>
    </source>
</evidence>
<evidence type="ECO:0000256" key="8">
    <source>
        <dbReference type="SAM" id="MobiDB-lite"/>
    </source>
</evidence>
<dbReference type="InterPro" id="IPR049552">
    <property type="entry name" value="PKS_DH_N"/>
</dbReference>